<proteinExistence type="inferred from homology"/>
<comment type="similarity">
    <text evidence="2">Belongs to the ABC transporter superfamily.</text>
</comment>
<comment type="caution">
    <text evidence="9">The sequence shown here is derived from an EMBL/GenBank/DDBJ whole genome shotgun (WGS) entry which is preliminary data.</text>
</comment>
<dbReference type="InterPro" id="IPR003439">
    <property type="entry name" value="ABC_transporter-like_ATP-bd"/>
</dbReference>
<dbReference type="InterPro" id="IPR017871">
    <property type="entry name" value="ABC_transporter-like_CS"/>
</dbReference>
<dbReference type="InterPro" id="IPR003593">
    <property type="entry name" value="AAA+_ATPase"/>
</dbReference>
<evidence type="ECO:0000256" key="7">
    <source>
        <dbReference type="ARBA" id="ARBA00023136"/>
    </source>
</evidence>
<evidence type="ECO:0000256" key="3">
    <source>
        <dbReference type="ARBA" id="ARBA00022448"/>
    </source>
</evidence>
<evidence type="ECO:0000256" key="5">
    <source>
        <dbReference type="ARBA" id="ARBA00022741"/>
    </source>
</evidence>
<feature type="domain" description="ABC transporter" evidence="8">
    <location>
        <begin position="6"/>
        <end position="256"/>
    </location>
</feature>
<evidence type="ECO:0000256" key="4">
    <source>
        <dbReference type="ARBA" id="ARBA00022475"/>
    </source>
</evidence>
<reference evidence="9 10" key="1">
    <citation type="submission" date="2019-10" db="EMBL/GenBank/DDBJ databases">
        <title>Description of Paenibacillus terrestris sp. nov.</title>
        <authorList>
            <person name="Carlier A."/>
            <person name="Qi S."/>
        </authorList>
    </citation>
    <scope>NUCLEOTIDE SEQUENCE [LARGE SCALE GENOMIC DNA]</scope>
    <source>
        <strain evidence="9 10">LMG 31458</strain>
    </source>
</reference>
<dbReference type="GO" id="GO:0005524">
    <property type="term" value="F:ATP binding"/>
    <property type="evidence" value="ECO:0007669"/>
    <property type="project" value="UniProtKB-KW"/>
</dbReference>
<keyword evidence="7" id="KW-0472">Membrane</keyword>
<evidence type="ECO:0000313" key="9">
    <source>
        <dbReference type="EMBL" id="NOU71415.1"/>
    </source>
</evidence>
<keyword evidence="10" id="KW-1185">Reference proteome</keyword>
<keyword evidence="6 9" id="KW-0067">ATP-binding</keyword>
<dbReference type="SUPFAM" id="SSF52540">
    <property type="entry name" value="P-loop containing nucleoside triphosphate hydrolases"/>
    <property type="match status" value="1"/>
</dbReference>
<accession>A0ABX1XS94</accession>
<dbReference type="NCBIfam" id="TIGR01727">
    <property type="entry name" value="oligo_HPY"/>
    <property type="match status" value="1"/>
</dbReference>
<dbReference type="Pfam" id="PF00005">
    <property type="entry name" value="ABC_tran"/>
    <property type="match status" value="1"/>
</dbReference>
<keyword evidence="4" id="KW-1003">Cell membrane</keyword>
<dbReference type="Pfam" id="PF08352">
    <property type="entry name" value="oligo_HPY"/>
    <property type="match status" value="1"/>
</dbReference>
<dbReference type="EMBL" id="WHOA01000065">
    <property type="protein sequence ID" value="NOU71415.1"/>
    <property type="molecule type" value="Genomic_DNA"/>
</dbReference>
<dbReference type="PROSITE" id="PS00211">
    <property type="entry name" value="ABC_TRANSPORTER_1"/>
    <property type="match status" value="1"/>
</dbReference>
<dbReference type="InterPro" id="IPR013563">
    <property type="entry name" value="Oligopep_ABC_C"/>
</dbReference>
<name>A0ABX1XS94_9BACL</name>
<dbReference type="PANTHER" id="PTHR43297:SF2">
    <property type="entry name" value="DIPEPTIDE TRANSPORT ATP-BINDING PROTEIN DPPD"/>
    <property type="match status" value="1"/>
</dbReference>
<organism evidence="9 10">
    <name type="scientific">Paenibacillus phytorum</name>
    <dbReference type="NCBI Taxonomy" id="2654977"/>
    <lineage>
        <taxon>Bacteria</taxon>
        <taxon>Bacillati</taxon>
        <taxon>Bacillota</taxon>
        <taxon>Bacilli</taxon>
        <taxon>Bacillales</taxon>
        <taxon>Paenibacillaceae</taxon>
        <taxon>Paenibacillus</taxon>
    </lineage>
</organism>
<dbReference type="Proteomes" id="UP000616779">
    <property type="component" value="Unassembled WGS sequence"/>
</dbReference>
<dbReference type="InterPro" id="IPR027417">
    <property type="entry name" value="P-loop_NTPase"/>
</dbReference>
<evidence type="ECO:0000313" key="10">
    <source>
        <dbReference type="Proteomes" id="UP000616779"/>
    </source>
</evidence>
<keyword evidence="5" id="KW-0547">Nucleotide-binding</keyword>
<dbReference type="Gene3D" id="3.40.50.300">
    <property type="entry name" value="P-loop containing nucleotide triphosphate hydrolases"/>
    <property type="match status" value="1"/>
</dbReference>
<dbReference type="RefSeq" id="WP_171642794.1">
    <property type="nucleotide sequence ID" value="NZ_WHOA01000065.1"/>
</dbReference>
<dbReference type="SMART" id="SM00382">
    <property type="entry name" value="AAA"/>
    <property type="match status" value="1"/>
</dbReference>
<dbReference type="InterPro" id="IPR050388">
    <property type="entry name" value="ABC_Ni/Peptide_Import"/>
</dbReference>
<evidence type="ECO:0000256" key="2">
    <source>
        <dbReference type="ARBA" id="ARBA00005417"/>
    </source>
</evidence>
<protein>
    <submittedName>
        <fullName evidence="9">ATP-binding cassette domain-containing protein</fullName>
    </submittedName>
</protein>
<dbReference type="CDD" id="cd03257">
    <property type="entry name" value="ABC_NikE_OppD_transporters"/>
    <property type="match status" value="1"/>
</dbReference>
<dbReference type="PANTHER" id="PTHR43297">
    <property type="entry name" value="OLIGOPEPTIDE TRANSPORT ATP-BINDING PROTEIN APPD"/>
    <property type="match status" value="1"/>
</dbReference>
<keyword evidence="3" id="KW-0813">Transport</keyword>
<evidence type="ECO:0000259" key="8">
    <source>
        <dbReference type="PROSITE" id="PS50893"/>
    </source>
</evidence>
<comment type="subcellular location">
    <subcellularLocation>
        <location evidence="1">Cell membrane</location>
        <topology evidence="1">Peripheral membrane protein</topology>
    </subcellularLocation>
</comment>
<gene>
    <name evidence="9" type="ORF">GC098_08265</name>
</gene>
<sequence>MKEPILQVNGLKTYFFTDNGAVPSVDDVTFTLQEGETLGIVGESGSGKSVTSLSIMGLIESPGKIVEGEIRFRDRDLLKLSHHEMRKIRGKEIGMIFQEPLTALNPVFRIGHQIQESLMNHNNMNKTEAKQHALELLNKVKIPRPESVYESYPHELSGGMRQRAMIAMAISCNPKVLIADEPTTALDVSIQAQILKIMKEIIQNEGNSIVLITHDLGVIAEMADRVVVMYAGQVVEQCSVYTLFKHPKHPYTRGLLKSIPKLHNILESLDSIEGSVPNPLNMPEGCRFHPRCSLATGACSRNEPRLTELASDHQVRCLMYQEEFEKEWTEKR</sequence>
<evidence type="ECO:0000256" key="1">
    <source>
        <dbReference type="ARBA" id="ARBA00004202"/>
    </source>
</evidence>
<dbReference type="PROSITE" id="PS50893">
    <property type="entry name" value="ABC_TRANSPORTER_2"/>
    <property type="match status" value="1"/>
</dbReference>
<evidence type="ECO:0000256" key="6">
    <source>
        <dbReference type="ARBA" id="ARBA00022840"/>
    </source>
</evidence>